<organism evidence="6 7">
    <name type="scientific">Bordetella avium (strain 197N)</name>
    <dbReference type="NCBI Taxonomy" id="360910"/>
    <lineage>
        <taxon>Bacteria</taxon>
        <taxon>Pseudomonadati</taxon>
        <taxon>Pseudomonadota</taxon>
        <taxon>Betaproteobacteria</taxon>
        <taxon>Burkholderiales</taxon>
        <taxon>Alcaligenaceae</taxon>
        <taxon>Bordetella</taxon>
    </lineage>
</organism>
<dbReference type="GO" id="GO:0032922">
    <property type="term" value="P:circadian regulation of gene expression"/>
    <property type="evidence" value="ECO:0007669"/>
    <property type="project" value="TreeGrafter"/>
</dbReference>
<keyword evidence="4" id="KW-0157">Chromophore</keyword>
<keyword evidence="1 3" id="KW-0285">Flavoprotein</keyword>
<dbReference type="AlphaFoldDB" id="Q2L1R0"/>
<sequence>MLPSMPKDDFPPTREAALARVAAFDPAAYALTRNHLDGAVSRLSPYLTHGLLSLPELLGLNLQRDTQGFLNAVQHRWVMELGWRAYFQHVWDARGDDIFASLRPGPRPDEAYATEMPPDICEARTGLPVIDLAVRTLYASGYLHNHARLWLASYVVHARQVHWRCAADWLLGHLLDGDLGSNHLSWQWVAGTASAKPYLFNAENVARFAPEAWYSPGTPIDAPYERLDAMARGLAPWTEASGGAGMAPPGLTGHPPWLCKPPPAEVVRGRSVWLVHPWALGELPDDMPADRLCVGWWPQPYHLRWPWSERRWRFVATRMGAVAAYDCYGDGASLLRLLQGARDIQTLSNPHVRHLLPAAVRQRPAPTLFPVLEQSCRSFSAWWKLSTQGIRRTADLPGLRAWQEGLR</sequence>
<dbReference type="KEGG" id="bav:BAV1591"/>
<keyword evidence="2 3" id="KW-0274">FAD</keyword>
<accession>Q2L1R0</accession>
<dbReference type="PANTHER" id="PTHR11455:SF18">
    <property type="entry name" value="SI:CH1073-390K14.1"/>
    <property type="match status" value="1"/>
</dbReference>
<evidence type="ECO:0000256" key="2">
    <source>
        <dbReference type="ARBA" id="ARBA00022827"/>
    </source>
</evidence>
<comment type="cofactor">
    <cofactor evidence="3">
        <name>FAD</name>
        <dbReference type="ChEBI" id="CHEBI:57692"/>
    </cofactor>
    <text evidence="3">Binds 1 FAD per subunit.</text>
</comment>
<dbReference type="GO" id="GO:0071949">
    <property type="term" value="F:FAD binding"/>
    <property type="evidence" value="ECO:0007669"/>
    <property type="project" value="TreeGrafter"/>
</dbReference>
<feature type="binding site" evidence="3">
    <location>
        <begin position="176"/>
        <end position="178"/>
    </location>
    <ligand>
        <name>FAD</name>
        <dbReference type="ChEBI" id="CHEBI:57692"/>
    </ligand>
</feature>
<keyword evidence="7" id="KW-1185">Reference proteome</keyword>
<evidence type="ECO:0000313" key="6">
    <source>
        <dbReference type="EMBL" id="CAJ49201.1"/>
    </source>
</evidence>
<dbReference type="Pfam" id="PF03441">
    <property type="entry name" value="FAD_binding_7"/>
    <property type="match status" value="1"/>
</dbReference>
<feature type="binding site" evidence="3">
    <location>
        <begin position="80"/>
        <end position="87"/>
    </location>
    <ligand>
        <name>FAD</name>
        <dbReference type="ChEBI" id="CHEBI:57692"/>
    </ligand>
</feature>
<dbReference type="InterPro" id="IPR036134">
    <property type="entry name" value="Crypto/Photolyase_FAD-like_sf"/>
</dbReference>
<dbReference type="SUPFAM" id="SSF48173">
    <property type="entry name" value="Cryptochrome/photolyase FAD-binding domain"/>
    <property type="match status" value="1"/>
</dbReference>
<proteinExistence type="inferred from homology"/>
<evidence type="ECO:0000313" key="7">
    <source>
        <dbReference type="Proteomes" id="UP000001977"/>
    </source>
</evidence>
<name>Q2L1R0_BORA1</name>
<dbReference type="InterPro" id="IPR002081">
    <property type="entry name" value="Cryptochrome/DNA_photolyase_1"/>
</dbReference>
<comment type="similarity">
    <text evidence="4">Belongs to the DNA photolyase family.</text>
</comment>
<dbReference type="InterPro" id="IPR005101">
    <property type="entry name" value="Cryptochr/Photolyase_FAD-bd"/>
</dbReference>
<feature type="domain" description="Cryptochrome/DNA photolyase FAD-binding" evidence="5">
    <location>
        <begin position="77"/>
        <end position="204"/>
    </location>
</feature>
<dbReference type="PRINTS" id="PR00147">
    <property type="entry name" value="DNAPHOTLYASE"/>
</dbReference>
<evidence type="ECO:0000256" key="1">
    <source>
        <dbReference type="ARBA" id="ARBA00022630"/>
    </source>
</evidence>
<evidence type="ECO:0000259" key="5">
    <source>
        <dbReference type="Pfam" id="PF03441"/>
    </source>
</evidence>
<dbReference type="PANTHER" id="PTHR11455">
    <property type="entry name" value="CRYPTOCHROME"/>
    <property type="match status" value="1"/>
</dbReference>
<dbReference type="EMBL" id="AM167904">
    <property type="protein sequence ID" value="CAJ49201.1"/>
    <property type="molecule type" value="Genomic_DNA"/>
</dbReference>
<dbReference type="GO" id="GO:0043153">
    <property type="term" value="P:entrainment of circadian clock by photoperiod"/>
    <property type="evidence" value="ECO:0007669"/>
    <property type="project" value="TreeGrafter"/>
</dbReference>
<gene>
    <name evidence="6" type="ordered locus">BAV1591</name>
</gene>
<dbReference type="STRING" id="360910.BAV1591"/>
<dbReference type="GO" id="GO:0003677">
    <property type="term" value="F:DNA binding"/>
    <property type="evidence" value="ECO:0007669"/>
    <property type="project" value="TreeGrafter"/>
</dbReference>
<feature type="binding site" evidence="3">
    <location>
        <position position="77"/>
    </location>
    <ligand>
        <name>FAD</name>
        <dbReference type="ChEBI" id="CHEBI:57692"/>
    </ligand>
</feature>
<feature type="binding site" evidence="3">
    <location>
        <position position="29"/>
    </location>
    <ligand>
        <name>FAD</name>
        <dbReference type="ChEBI" id="CHEBI:57692"/>
    </ligand>
</feature>
<dbReference type="GO" id="GO:0005737">
    <property type="term" value="C:cytoplasm"/>
    <property type="evidence" value="ECO:0007669"/>
    <property type="project" value="TreeGrafter"/>
</dbReference>
<dbReference type="HOGENOM" id="CLU_050658_0_0_4"/>
<dbReference type="Proteomes" id="UP000001977">
    <property type="component" value="Chromosome"/>
</dbReference>
<evidence type="ECO:0000256" key="3">
    <source>
        <dbReference type="PIRSR" id="PIRSR602081-1"/>
    </source>
</evidence>
<dbReference type="GO" id="GO:0003904">
    <property type="term" value="F:deoxyribodipyrimidine photo-lyase activity"/>
    <property type="evidence" value="ECO:0007669"/>
    <property type="project" value="TreeGrafter"/>
</dbReference>
<dbReference type="eggNOG" id="COG0415">
    <property type="taxonomic scope" value="Bacteria"/>
</dbReference>
<protein>
    <submittedName>
        <fullName evidence="6">Deoxyribodipyrimidine photo-lyase</fullName>
    </submittedName>
</protein>
<dbReference type="Gene3D" id="1.25.40.80">
    <property type="match status" value="1"/>
</dbReference>
<reference evidence="6 7" key="1">
    <citation type="journal article" date="2006" name="J. Bacteriol.">
        <title>Comparison of the genome sequence of the poultry pathogen Bordetella avium with those of B. bronchiseptica, B. pertussis, and B. parapertussis reveals extensive diversity in surface structures associated with host interaction.</title>
        <authorList>
            <person name="Sebaihia M."/>
            <person name="Preston A."/>
            <person name="Maskell D.J."/>
            <person name="Kuzmiak H."/>
            <person name="Connell T.D."/>
            <person name="King N.D."/>
            <person name="Orndorff P.E."/>
            <person name="Miyamoto D.M."/>
            <person name="Thomson N.R."/>
            <person name="Harris D."/>
            <person name="Goble A."/>
            <person name="Lord A."/>
            <person name="Murphy L."/>
            <person name="Quail M.A."/>
            <person name="Rutter S."/>
            <person name="Squares R."/>
            <person name="Squares S."/>
            <person name="Woodward J."/>
            <person name="Parkhill J."/>
            <person name="Temple L.M."/>
        </authorList>
    </citation>
    <scope>NUCLEOTIDE SEQUENCE [LARGE SCALE GENOMIC DNA]</scope>
    <source>
        <strain evidence="6 7">197N</strain>
    </source>
</reference>
<dbReference type="Gene3D" id="1.10.579.10">
    <property type="entry name" value="DNA Cyclobutane Dipyrimidine Photolyase, subunit A, domain 3"/>
    <property type="match status" value="1"/>
</dbReference>
<evidence type="ECO:0000256" key="4">
    <source>
        <dbReference type="RuleBase" id="RU004182"/>
    </source>
</evidence>